<gene>
    <name evidence="4" type="ORF">ABZZ21_30840</name>
</gene>
<dbReference type="PANTHER" id="PTHR34216:SF3">
    <property type="entry name" value="POLY-BETA-1,6-N-ACETYL-D-GLUCOSAMINE N-DEACETYLASE"/>
    <property type="match status" value="1"/>
</dbReference>
<evidence type="ECO:0000256" key="1">
    <source>
        <dbReference type="ARBA" id="ARBA00004613"/>
    </source>
</evidence>
<dbReference type="Pfam" id="PF01522">
    <property type="entry name" value="Polysacc_deac_1"/>
    <property type="match status" value="1"/>
</dbReference>
<dbReference type="InterPro" id="IPR051398">
    <property type="entry name" value="Polysacch_Deacetylase"/>
</dbReference>
<comment type="caution">
    <text evidence="4">The sequence shown here is derived from an EMBL/GenBank/DDBJ whole genome shotgun (WGS) entry which is preliminary data.</text>
</comment>
<reference evidence="4 5" key="1">
    <citation type="submission" date="2024-06" db="EMBL/GenBank/DDBJ databases">
        <title>The Natural Products Discovery Center: Release of the First 8490 Sequenced Strains for Exploring Actinobacteria Biosynthetic Diversity.</title>
        <authorList>
            <person name="Kalkreuter E."/>
            <person name="Kautsar S.A."/>
            <person name="Yang D."/>
            <person name="Bader C.D."/>
            <person name="Teijaro C.N."/>
            <person name="Fluegel L."/>
            <person name="Davis C.M."/>
            <person name="Simpson J.R."/>
            <person name="Lauterbach L."/>
            <person name="Steele A.D."/>
            <person name="Gui C."/>
            <person name="Meng S."/>
            <person name="Li G."/>
            <person name="Viehrig K."/>
            <person name="Ye F."/>
            <person name="Su P."/>
            <person name="Kiefer A.F."/>
            <person name="Nichols A."/>
            <person name="Cepeda A.J."/>
            <person name="Yan W."/>
            <person name="Fan B."/>
            <person name="Jiang Y."/>
            <person name="Adhikari A."/>
            <person name="Zheng C.-J."/>
            <person name="Schuster L."/>
            <person name="Cowan T.M."/>
            <person name="Smanski M.J."/>
            <person name="Chevrette M.G."/>
            <person name="De Carvalho L.P.S."/>
            <person name="Shen B."/>
        </authorList>
    </citation>
    <scope>NUCLEOTIDE SEQUENCE [LARGE SCALE GENOMIC DNA]</scope>
    <source>
        <strain evidence="4 5">NPDC006434</strain>
    </source>
</reference>
<name>A0ABV2V4V1_9ACTN</name>
<protein>
    <submittedName>
        <fullName evidence="4">Polysaccharide deacetylase family protein</fullName>
    </submittedName>
</protein>
<accession>A0ABV2V4V1</accession>
<dbReference type="Gene3D" id="3.20.20.370">
    <property type="entry name" value="Glycoside hydrolase/deacetylase"/>
    <property type="match status" value="1"/>
</dbReference>
<dbReference type="InterPro" id="IPR011330">
    <property type="entry name" value="Glyco_hydro/deAcase_b/a-brl"/>
</dbReference>
<dbReference type="PANTHER" id="PTHR34216">
    <property type="match status" value="1"/>
</dbReference>
<dbReference type="RefSeq" id="WP_355401006.1">
    <property type="nucleotide sequence ID" value="NZ_JBEXPZ010000045.1"/>
</dbReference>
<keyword evidence="5" id="KW-1185">Reference proteome</keyword>
<dbReference type="Gene3D" id="2.60.120.260">
    <property type="entry name" value="Galactose-binding domain-like"/>
    <property type="match status" value="1"/>
</dbReference>
<dbReference type="SUPFAM" id="SSF88713">
    <property type="entry name" value="Glycoside hydrolase/deacetylase"/>
    <property type="match status" value="1"/>
</dbReference>
<organism evidence="4 5">
    <name type="scientific">Streptomyces ossamyceticus</name>
    <dbReference type="NCBI Taxonomy" id="249581"/>
    <lineage>
        <taxon>Bacteria</taxon>
        <taxon>Bacillati</taxon>
        <taxon>Actinomycetota</taxon>
        <taxon>Actinomycetes</taxon>
        <taxon>Kitasatosporales</taxon>
        <taxon>Streptomycetaceae</taxon>
        <taxon>Streptomyces</taxon>
    </lineage>
</organism>
<dbReference type="EMBL" id="JBEXPZ010000045">
    <property type="protein sequence ID" value="MET9848861.1"/>
    <property type="molecule type" value="Genomic_DNA"/>
</dbReference>
<evidence type="ECO:0000256" key="2">
    <source>
        <dbReference type="ARBA" id="ARBA00022729"/>
    </source>
</evidence>
<sequence>MARHLFGLSPADVTVEQVGDDMKLRPGSVATAWDAYTGGTQITDLTDLASTPITTVTSDTNSVIGFYGPDDVANLYLDFGFTGGRVLMQASDLGASITDLQDNKLDASGDTVTGLLAMNGGATVTDMDVTGRLTASGVALPLIIPSGRRPAYRKATWSQQFQTGHGFTVGGSGTASSDANDTTTFVRGTQSVRVTTAGNGIQSQVRKLAGSPMDLTGKLVRLIFKVDDVTHLNRLEFLLGTSTFTNYFRWTVHTHSAVNPNYVQSGEWVTVHLNWADVSASGGTYSVSANGTPNSRSGFTDMQVNCYDDAAGAVTYHLQAIELVPDTTETFPNGVITVSFDDSYASVYDLARPKMDALGFSGTMFNIAEAIGSSGVYLTTTQMRSMQDFSGWEMGGHAYATAAHAARYTTLTEQEVDDDFRKLRAWLVSNGFTSEHFAYPGGQFGNTTDGVPVDQIAARYFTSARSIISENVESFPAAMSHRLKAVTGINDGTSIGGVTVSSLTATGGKLDRCLNNGDWLNLCLHKIVTGTPADSTEISQTGFNTLMDAISSRGIPVITVSDAMRYYS</sequence>
<comment type="subcellular location">
    <subcellularLocation>
        <location evidence="1">Secreted</location>
    </subcellularLocation>
</comment>
<keyword evidence="2" id="KW-0732">Signal</keyword>
<proteinExistence type="predicted"/>
<feature type="domain" description="NodB homology" evidence="3">
    <location>
        <begin position="331"/>
        <end position="448"/>
    </location>
</feature>
<evidence type="ECO:0000313" key="4">
    <source>
        <dbReference type="EMBL" id="MET9848861.1"/>
    </source>
</evidence>
<dbReference type="Proteomes" id="UP001550210">
    <property type="component" value="Unassembled WGS sequence"/>
</dbReference>
<dbReference type="CDD" id="cd10970">
    <property type="entry name" value="CE4_DAC_u1_6s"/>
    <property type="match status" value="1"/>
</dbReference>
<evidence type="ECO:0000313" key="5">
    <source>
        <dbReference type="Proteomes" id="UP001550210"/>
    </source>
</evidence>
<evidence type="ECO:0000259" key="3">
    <source>
        <dbReference type="Pfam" id="PF01522"/>
    </source>
</evidence>
<dbReference type="InterPro" id="IPR002509">
    <property type="entry name" value="NODB_dom"/>
</dbReference>